<keyword evidence="1" id="KW-0812">Transmembrane</keyword>
<dbReference type="InterPro" id="IPR021883">
    <property type="entry name" value="LPA1-like"/>
</dbReference>
<dbReference type="OrthoDB" id="5130at2759"/>
<keyword evidence="1" id="KW-1133">Transmembrane helix</keyword>
<feature type="transmembrane region" description="Helical" evidence="1">
    <location>
        <begin position="129"/>
        <end position="147"/>
    </location>
</feature>
<evidence type="ECO:0000313" key="2">
    <source>
        <dbReference type="EMBL" id="GJQ09180.1"/>
    </source>
</evidence>
<dbReference type="EMBL" id="BQMJ01000007">
    <property type="protein sequence ID" value="GJQ09180.1"/>
    <property type="molecule type" value="Genomic_DNA"/>
</dbReference>
<name>A0A9C7PRJ6_9RHOD</name>
<keyword evidence="3" id="KW-1185">Reference proteome</keyword>
<evidence type="ECO:0000256" key="1">
    <source>
        <dbReference type="SAM" id="Phobius"/>
    </source>
</evidence>
<keyword evidence="1" id="KW-0472">Membrane</keyword>
<dbReference type="PANTHER" id="PTHR35498">
    <property type="entry name" value="PROTEIN LOW PSII ACCUMULATION 1, CHLOROPLASTIC"/>
    <property type="match status" value="1"/>
</dbReference>
<dbReference type="Proteomes" id="UP001061958">
    <property type="component" value="Unassembled WGS sequence"/>
</dbReference>
<accession>A0A9C7PRJ6</accession>
<gene>
    <name evidence="2" type="ORF">GpartN1_g971.t1</name>
</gene>
<reference evidence="2" key="1">
    <citation type="journal article" date="2022" name="Proc. Natl. Acad. Sci. U.S.A.">
        <title>Life cycle and functional genomics of the unicellular red alga Galdieria for elucidating algal and plant evolution and industrial use.</title>
        <authorList>
            <person name="Hirooka S."/>
            <person name="Itabashi T."/>
            <person name="Ichinose T.M."/>
            <person name="Onuma R."/>
            <person name="Fujiwara T."/>
            <person name="Yamashita S."/>
            <person name="Jong L.W."/>
            <person name="Tomita R."/>
            <person name="Iwane A.H."/>
            <person name="Miyagishima S.Y."/>
        </authorList>
    </citation>
    <scope>NUCLEOTIDE SEQUENCE</scope>
    <source>
        <strain evidence="2">NBRC 102759</strain>
    </source>
</reference>
<organism evidence="2 3">
    <name type="scientific">Galdieria partita</name>
    <dbReference type="NCBI Taxonomy" id="83374"/>
    <lineage>
        <taxon>Eukaryota</taxon>
        <taxon>Rhodophyta</taxon>
        <taxon>Bangiophyceae</taxon>
        <taxon>Galdieriales</taxon>
        <taxon>Galdieriaceae</taxon>
        <taxon>Galdieria</taxon>
    </lineage>
</organism>
<dbReference type="Pfam" id="PF11998">
    <property type="entry name" value="DUF3493"/>
    <property type="match status" value="1"/>
</dbReference>
<comment type="caution">
    <text evidence="2">The sequence shown here is derived from an EMBL/GenBank/DDBJ whole genome shotgun (WGS) entry which is preliminary data.</text>
</comment>
<dbReference type="PANTHER" id="PTHR35498:SF1">
    <property type="entry name" value="LOW PSII ACCUMULATION-LIKE PROTEIN"/>
    <property type="match status" value="1"/>
</dbReference>
<sequence>MFFLVCQQYGIASFLRLKRNIQSLNNSKLSLSVSYNKVPKQHKAIMKTSLDDSDDTNVSSVSFLKKTSPSMLLRLQEEAQAPFRKFRMFIYGGAFFSALVGLLISSSQLLSGIIGIHTAYPVRESVDNMLINGIVIVTASVLYFYDYQAGKQRLGRLSLLTDIRTLPIEYNERHYLIEELERKHALVIIAATGEQLQTILAQLKNISTKMEKFIVVPFVVNISTLPLWEQFDDCKWLGKASNVSFWHSWYRKEREFVPKNKANEPIVLVLRKNGKFGFRGYGNPNWAEWLSSFNF</sequence>
<reference evidence="2" key="2">
    <citation type="submission" date="2022-01" db="EMBL/GenBank/DDBJ databases">
        <authorList>
            <person name="Hirooka S."/>
            <person name="Miyagishima S.Y."/>
        </authorList>
    </citation>
    <scope>NUCLEOTIDE SEQUENCE</scope>
    <source>
        <strain evidence="2">NBRC 102759</strain>
    </source>
</reference>
<evidence type="ECO:0000313" key="3">
    <source>
        <dbReference type="Proteomes" id="UP001061958"/>
    </source>
</evidence>
<feature type="transmembrane region" description="Helical" evidence="1">
    <location>
        <begin position="89"/>
        <end position="117"/>
    </location>
</feature>
<dbReference type="AlphaFoldDB" id="A0A9C7PRJ6"/>
<proteinExistence type="predicted"/>
<protein>
    <submittedName>
        <fullName evidence="2">Uncharacterized protein</fullName>
    </submittedName>
</protein>